<name>U4LWS6_PYROM</name>
<feature type="region of interest" description="Disordered" evidence="1">
    <location>
        <begin position="52"/>
        <end position="120"/>
    </location>
</feature>
<dbReference type="STRING" id="1076935.U4LWS6"/>
<organism evidence="2 3">
    <name type="scientific">Pyronema omphalodes (strain CBS 100304)</name>
    <name type="common">Pyronema confluens</name>
    <dbReference type="NCBI Taxonomy" id="1076935"/>
    <lineage>
        <taxon>Eukaryota</taxon>
        <taxon>Fungi</taxon>
        <taxon>Dikarya</taxon>
        <taxon>Ascomycota</taxon>
        <taxon>Pezizomycotina</taxon>
        <taxon>Pezizomycetes</taxon>
        <taxon>Pezizales</taxon>
        <taxon>Pyronemataceae</taxon>
        <taxon>Pyronema</taxon>
    </lineage>
</organism>
<feature type="compositionally biased region" description="Basic and acidic residues" evidence="1">
    <location>
        <begin position="63"/>
        <end position="73"/>
    </location>
</feature>
<protein>
    <submittedName>
        <fullName evidence="2">Uncharacterized protein</fullName>
    </submittedName>
</protein>
<feature type="compositionally biased region" description="Basic and acidic residues" evidence="1">
    <location>
        <begin position="109"/>
        <end position="120"/>
    </location>
</feature>
<dbReference type="EMBL" id="HF936296">
    <property type="protein sequence ID" value="CCX34038.1"/>
    <property type="molecule type" value="Genomic_DNA"/>
</dbReference>
<dbReference type="eggNOG" id="ENOG502T0JU">
    <property type="taxonomic scope" value="Eukaryota"/>
</dbReference>
<dbReference type="OrthoDB" id="5420368at2759"/>
<evidence type="ECO:0000313" key="2">
    <source>
        <dbReference type="EMBL" id="CCX34038.1"/>
    </source>
</evidence>
<accession>U4LWS6</accession>
<reference evidence="2 3" key="1">
    <citation type="journal article" date="2013" name="PLoS Genet.">
        <title>The genome and development-dependent transcriptomes of Pyronema confluens: a window into fungal evolution.</title>
        <authorList>
            <person name="Traeger S."/>
            <person name="Altegoer F."/>
            <person name="Freitag M."/>
            <person name="Gabaldon T."/>
            <person name="Kempken F."/>
            <person name="Kumar A."/>
            <person name="Marcet-Houben M."/>
            <person name="Poggeler S."/>
            <person name="Stajich J.E."/>
            <person name="Nowrousian M."/>
        </authorList>
    </citation>
    <scope>NUCLEOTIDE SEQUENCE [LARGE SCALE GENOMIC DNA]</scope>
    <source>
        <strain evidence="3">CBS 100304</strain>
        <tissue evidence="2">Vegetative mycelium</tissue>
    </source>
</reference>
<dbReference type="AlphaFoldDB" id="U4LWS6"/>
<evidence type="ECO:0000313" key="3">
    <source>
        <dbReference type="Proteomes" id="UP000018144"/>
    </source>
</evidence>
<gene>
    <name evidence="2" type="ORF">PCON_02516</name>
</gene>
<sequence>MPKVVWSPENDRKLLIRLIERSAKAYDTVELAKLFDGATPKAIEERIAKLKREAKAAGSGPDTGKKSEKRKLGAGEGGAKAKKTKVSASGKKGKFREEDDDSDELLTVKSEEMKSESDCA</sequence>
<keyword evidence="3" id="KW-1185">Reference proteome</keyword>
<dbReference type="Proteomes" id="UP000018144">
    <property type="component" value="Unassembled WGS sequence"/>
</dbReference>
<evidence type="ECO:0000256" key="1">
    <source>
        <dbReference type="SAM" id="MobiDB-lite"/>
    </source>
</evidence>
<proteinExistence type="predicted"/>